<keyword evidence="1" id="KW-1133">Transmembrane helix</keyword>
<dbReference type="KEGG" id="mas:Mahau_0552"/>
<dbReference type="Proteomes" id="UP000008457">
    <property type="component" value="Chromosome"/>
</dbReference>
<name>F3ZZE6_MAHA5</name>
<keyword evidence="3" id="KW-1185">Reference proteome</keyword>
<feature type="transmembrane region" description="Helical" evidence="1">
    <location>
        <begin position="12"/>
        <end position="33"/>
    </location>
</feature>
<sequence length="34" mass="3987">MRKRKACLLDRLSWLALGFTTFYMIAQIIRAIVS</sequence>
<dbReference type="HOGENOM" id="CLU_220622_0_0_9"/>
<evidence type="ECO:0000256" key="1">
    <source>
        <dbReference type="SAM" id="Phobius"/>
    </source>
</evidence>
<dbReference type="AlphaFoldDB" id="F3ZZE6"/>
<keyword evidence="1" id="KW-0812">Transmembrane</keyword>
<protein>
    <submittedName>
        <fullName evidence="2">Uncharacterized protein</fullName>
    </submittedName>
</protein>
<proteinExistence type="predicted"/>
<dbReference type="EMBL" id="CP002360">
    <property type="protein sequence ID" value="AEE95756.1"/>
    <property type="molecule type" value="Genomic_DNA"/>
</dbReference>
<dbReference type="STRING" id="697281.Mahau_0552"/>
<reference evidence="3" key="1">
    <citation type="submission" date="2010-11" db="EMBL/GenBank/DDBJ databases">
        <title>The complete genome of Mahella australiensis DSM 15567.</title>
        <authorList>
            <consortium name="US DOE Joint Genome Institute (JGI-PGF)"/>
            <person name="Lucas S."/>
            <person name="Copeland A."/>
            <person name="Lapidus A."/>
            <person name="Bruce D."/>
            <person name="Goodwin L."/>
            <person name="Pitluck S."/>
            <person name="Kyrpides N."/>
            <person name="Mavromatis K."/>
            <person name="Pagani I."/>
            <person name="Ivanova N."/>
            <person name="Teshima H."/>
            <person name="Brettin T."/>
            <person name="Detter J.C."/>
            <person name="Han C."/>
            <person name="Tapia R."/>
            <person name="Land M."/>
            <person name="Hauser L."/>
            <person name="Markowitz V."/>
            <person name="Cheng J.-F."/>
            <person name="Hugenholtz P."/>
            <person name="Woyke T."/>
            <person name="Wu D."/>
            <person name="Spring S."/>
            <person name="Pukall R."/>
            <person name="Steenblock K."/>
            <person name="Schneider S."/>
            <person name="Klenk H.-P."/>
            <person name="Eisen J.A."/>
        </authorList>
    </citation>
    <scope>NUCLEOTIDE SEQUENCE [LARGE SCALE GENOMIC DNA]</scope>
    <source>
        <strain evidence="3">DSM 15567 / CIP 107919 / 50-1 BON</strain>
    </source>
</reference>
<keyword evidence="1" id="KW-0472">Membrane</keyword>
<reference evidence="2 3" key="2">
    <citation type="journal article" date="2011" name="Stand. Genomic Sci.">
        <title>Complete genome sequence of Mahella australiensis type strain (50-1 BON).</title>
        <authorList>
            <person name="Sikorski J."/>
            <person name="Teshima H."/>
            <person name="Nolan M."/>
            <person name="Lucas S."/>
            <person name="Hammon N."/>
            <person name="Deshpande S."/>
            <person name="Cheng J.F."/>
            <person name="Pitluck S."/>
            <person name="Liolios K."/>
            <person name="Pagani I."/>
            <person name="Ivanova N."/>
            <person name="Huntemann M."/>
            <person name="Mavromatis K."/>
            <person name="Ovchinikova G."/>
            <person name="Pati A."/>
            <person name="Tapia R."/>
            <person name="Han C."/>
            <person name="Goodwin L."/>
            <person name="Chen A."/>
            <person name="Palaniappan K."/>
            <person name="Land M."/>
            <person name="Hauser L."/>
            <person name="Ngatchou-Djao O.D."/>
            <person name="Rohde M."/>
            <person name="Pukall R."/>
            <person name="Spring S."/>
            <person name="Abt B."/>
            <person name="Goker M."/>
            <person name="Detter J.C."/>
            <person name="Woyke T."/>
            <person name="Bristow J."/>
            <person name="Markowitz V."/>
            <person name="Hugenholtz P."/>
            <person name="Eisen J.A."/>
            <person name="Kyrpides N.C."/>
            <person name="Klenk H.P."/>
            <person name="Lapidus A."/>
        </authorList>
    </citation>
    <scope>NUCLEOTIDE SEQUENCE [LARGE SCALE GENOMIC DNA]</scope>
    <source>
        <strain evidence="3">DSM 15567 / CIP 107919 / 50-1 BON</strain>
    </source>
</reference>
<accession>F3ZZE6</accession>
<evidence type="ECO:0000313" key="2">
    <source>
        <dbReference type="EMBL" id="AEE95756.1"/>
    </source>
</evidence>
<gene>
    <name evidence="2" type="ordered locus">Mahau_0552</name>
</gene>
<organism evidence="2 3">
    <name type="scientific">Mahella australiensis (strain DSM 15567 / CIP 107919 / 50-1 BON)</name>
    <dbReference type="NCBI Taxonomy" id="697281"/>
    <lineage>
        <taxon>Bacteria</taxon>
        <taxon>Bacillati</taxon>
        <taxon>Bacillota</taxon>
        <taxon>Clostridia</taxon>
        <taxon>Thermoanaerobacterales</taxon>
        <taxon>Thermoanaerobacterales Family IV. Incertae Sedis</taxon>
        <taxon>Mahella</taxon>
    </lineage>
</organism>
<evidence type="ECO:0000313" key="3">
    <source>
        <dbReference type="Proteomes" id="UP000008457"/>
    </source>
</evidence>